<proteinExistence type="predicted"/>
<protein>
    <submittedName>
        <fullName evidence="1">Uncharacterized protein</fullName>
    </submittedName>
</protein>
<organism evidence="1 2">
    <name type="scientific">Ochrobactrum phage vB_OspP_OH</name>
    <dbReference type="NCBI Taxonomy" id="2712957"/>
    <lineage>
        <taxon>Viruses</taxon>
        <taxon>Duplodnaviria</taxon>
        <taxon>Heunggongvirae</taxon>
        <taxon>Uroviricota</taxon>
        <taxon>Caudoviricetes</taxon>
        <taxon>Wolominvirus</taxon>
        <taxon>Wolominvirus OH</taxon>
    </lineage>
</organism>
<sequence length="64" mass="7194">MHGVIAYLHSGATLRLHFSEARCAKDFVDRIRTCGHPTVRGVSDAYKIKEHRTVLSALREVADM</sequence>
<evidence type="ECO:0000313" key="2">
    <source>
        <dbReference type="Proteomes" id="UP000503046"/>
    </source>
</evidence>
<accession>A0A6G6XYG4</accession>
<dbReference type="Proteomes" id="UP000503046">
    <property type="component" value="Segment"/>
</dbReference>
<keyword evidence="2" id="KW-1185">Reference proteome</keyword>
<name>A0A6G6XYG4_9CAUD</name>
<reference evidence="1 2" key="1">
    <citation type="submission" date="2020-02" db="EMBL/GenBank/DDBJ databases">
        <title>Identification and Characterization of First Virulent Phages, Including a Novel Jumbo Virus, Infecting Ochrobactrum spp.</title>
        <authorList>
            <person name="Decewicz P."/>
            <person name="Golec P."/>
            <person name="Szymczak M."/>
            <person name="Radlinska M."/>
            <person name="Dziewit L."/>
        </authorList>
    </citation>
    <scope>NUCLEOTIDE SEQUENCE [LARGE SCALE GENOMIC DNA]</scope>
</reference>
<dbReference type="EMBL" id="MT028492">
    <property type="protein sequence ID" value="QIG66065.1"/>
    <property type="molecule type" value="Genomic_DNA"/>
</dbReference>
<evidence type="ECO:0000313" key="1">
    <source>
        <dbReference type="EMBL" id="QIG66065.1"/>
    </source>
</evidence>
<gene>
    <name evidence="1" type="ORF">phiOH_p09</name>
</gene>